<gene>
    <name evidence="5" type="ordered locus">Despr_2645</name>
</gene>
<evidence type="ECO:0000313" key="6">
    <source>
        <dbReference type="Proteomes" id="UP000006365"/>
    </source>
</evidence>
<dbReference type="GO" id="GO:0005524">
    <property type="term" value="F:ATP binding"/>
    <property type="evidence" value="ECO:0007669"/>
    <property type="project" value="UniProtKB-KW"/>
</dbReference>
<keyword evidence="3" id="KW-0067">ATP-binding</keyword>
<keyword evidence="6" id="KW-1185">Reference proteome</keyword>
<dbReference type="GO" id="GO:0006430">
    <property type="term" value="P:lysyl-tRNA aminoacylation"/>
    <property type="evidence" value="ECO:0007669"/>
    <property type="project" value="InterPro"/>
</dbReference>
<evidence type="ECO:0000259" key="4">
    <source>
        <dbReference type="PROSITE" id="PS50862"/>
    </source>
</evidence>
<dbReference type="PANTHER" id="PTHR42918:SF6">
    <property type="entry name" value="ELONGATION FACTOR P--(R)-BETA-LYSINE LIGASE"/>
    <property type="match status" value="1"/>
</dbReference>
<keyword evidence="1" id="KW-0436">Ligase</keyword>
<keyword evidence="2" id="KW-0547">Nucleotide-binding</keyword>
<dbReference type="GO" id="GO:0000049">
    <property type="term" value="F:tRNA binding"/>
    <property type="evidence" value="ECO:0007669"/>
    <property type="project" value="TreeGrafter"/>
</dbReference>
<dbReference type="InterPro" id="IPR018149">
    <property type="entry name" value="Lys-tRNA-synth_II_C"/>
</dbReference>
<dbReference type="SUPFAM" id="SSF55681">
    <property type="entry name" value="Class II aaRS and biotin synthetases"/>
    <property type="match status" value="1"/>
</dbReference>
<dbReference type="Proteomes" id="UP000006365">
    <property type="component" value="Chromosome"/>
</dbReference>
<dbReference type="KEGG" id="dpr:Despr_2645"/>
<proteinExistence type="predicted"/>
<evidence type="ECO:0000256" key="3">
    <source>
        <dbReference type="ARBA" id="ARBA00022840"/>
    </source>
</evidence>
<name>A0A7U4DQ29_DESPD</name>
<organism evidence="5 6">
    <name type="scientific">Desulfobulbus propionicus (strain ATCC 33891 / DSM 2032 / VKM B-1956 / 1pr3)</name>
    <dbReference type="NCBI Taxonomy" id="577650"/>
    <lineage>
        <taxon>Bacteria</taxon>
        <taxon>Pseudomonadati</taxon>
        <taxon>Thermodesulfobacteriota</taxon>
        <taxon>Desulfobulbia</taxon>
        <taxon>Desulfobulbales</taxon>
        <taxon>Desulfobulbaceae</taxon>
        <taxon>Desulfobulbus</taxon>
    </lineage>
</organism>
<evidence type="ECO:0000256" key="1">
    <source>
        <dbReference type="ARBA" id="ARBA00022598"/>
    </source>
</evidence>
<dbReference type="InterPro" id="IPR006195">
    <property type="entry name" value="aa-tRNA-synth_II"/>
</dbReference>
<dbReference type="Gene3D" id="3.30.930.10">
    <property type="entry name" value="Bira Bifunctional Protein, Domain 2"/>
    <property type="match status" value="1"/>
</dbReference>
<evidence type="ECO:0000256" key="2">
    <source>
        <dbReference type="ARBA" id="ARBA00022741"/>
    </source>
</evidence>
<dbReference type="InterPro" id="IPR004525">
    <property type="entry name" value="EpmA"/>
</dbReference>
<dbReference type="NCBIfam" id="TIGR00462">
    <property type="entry name" value="genX"/>
    <property type="match status" value="1"/>
</dbReference>
<dbReference type="EMBL" id="CP002364">
    <property type="protein sequence ID" value="ADW18781.1"/>
    <property type="molecule type" value="Genomic_DNA"/>
</dbReference>
<dbReference type="PROSITE" id="PS50862">
    <property type="entry name" value="AA_TRNA_LIGASE_II"/>
    <property type="match status" value="1"/>
</dbReference>
<dbReference type="InterPro" id="IPR045864">
    <property type="entry name" value="aa-tRNA-synth_II/BPL/LPL"/>
</dbReference>
<reference evidence="5 6" key="1">
    <citation type="journal article" date="2011" name="Stand. Genomic Sci.">
        <title>Complete genome sequence of Desulfobulbus propionicus type strain (1pr3).</title>
        <authorList>
            <person name="Pagani I."/>
            <person name="Lapidus A."/>
            <person name="Nolan M."/>
            <person name="Lucas S."/>
            <person name="Hammon N."/>
            <person name="Deshpande S."/>
            <person name="Cheng J.F."/>
            <person name="Chertkov O."/>
            <person name="Davenport K."/>
            <person name="Tapia R."/>
            <person name="Han C."/>
            <person name="Goodwin L."/>
            <person name="Pitluck S."/>
            <person name="Liolios K."/>
            <person name="Mavromatis K."/>
            <person name="Ivanova N."/>
            <person name="Mikhailova N."/>
            <person name="Pati A."/>
            <person name="Chen A."/>
            <person name="Palaniappan K."/>
            <person name="Land M."/>
            <person name="Hauser L."/>
            <person name="Chang Y.J."/>
            <person name="Jeffries C.D."/>
            <person name="Detter J.C."/>
            <person name="Brambilla E."/>
            <person name="Kannan K.P."/>
            <person name="Djao O.D."/>
            <person name="Rohde M."/>
            <person name="Pukall R."/>
            <person name="Spring S."/>
            <person name="Goker M."/>
            <person name="Sikorski J."/>
            <person name="Woyke T."/>
            <person name="Bristow J."/>
            <person name="Eisen J.A."/>
            <person name="Markowitz V."/>
            <person name="Hugenholtz P."/>
            <person name="Kyrpides N.C."/>
            <person name="Klenk H.P."/>
        </authorList>
    </citation>
    <scope>NUCLEOTIDE SEQUENCE [LARGE SCALE GENOMIC DNA]</scope>
    <source>
        <strain evidence="6">ATCC 33891 / DSM 2032 / 1pr3</strain>
    </source>
</reference>
<dbReference type="PRINTS" id="PR00982">
    <property type="entry name" value="TRNASYNTHLYS"/>
</dbReference>
<sequence>MLGPHGLRQRSFLLQAIRSFFLERAYLEVDTPLRLPVLLPESNIVPFNSEGCFLHTSPELCMKRLLARGCSQIFQICHCFRKEEHGRLHQSEFTMLEWYHTGWDYVDLMQECEELVCFVMNRGFSMFRGVHGSLLCWRDHRVAMTRPWDRLTVADAFDMFAGISVSEAIRTGMFDEILVTAIEPHLGKDRPVFLYDYPISLGSLARRSQRTPDVAERFELYVAGIELANGFSELIDPEEQRSRFAAEIDAIHSQGRTASMPENFLADLSRVPETAGIALGVDRLFMLLTERDILSAAMPFIFEEL</sequence>
<evidence type="ECO:0000313" key="5">
    <source>
        <dbReference type="EMBL" id="ADW18781.1"/>
    </source>
</evidence>
<protein>
    <submittedName>
        <fullName evidence="5">Lysyl-tRNA synthetase-related protein GenX</fullName>
    </submittedName>
</protein>
<accession>A0A7U4DQ29</accession>
<dbReference type="AlphaFoldDB" id="A0A7U4DQ29"/>
<dbReference type="RefSeq" id="WP_015725307.1">
    <property type="nucleotide sequence ID" value="NC_014972.1"/>
</dbReference>
<dbReference type="InterPro" id="IPR004364">
    <property type="entry name" value="Aa-tRNA-synt_II"/>
</dbReference>
<dbReference type="Pfam" id="PF00152">
    <property type="entry name" value="tRNA-synt_2"/>
    <property type="match status" value="1"/>
</dbReference>
<feature type="domain" description="Aminoacyl-transfer RNA synthetases class-II family profile" evidence="4">
    <location>
        <begin position="1"/>
        <end position="299"/>
    </location>
</feature>
<dbReference type="GO" id="GO:0004824">
    <property type="term" value="F:lysine-tRNA ligase activity"/>
    <property type="evidence" value="ECO:0007669"/>
    <property type="project" value="InterPro"/>
</dbReference>
<dbReference type="GO" id="GO:0005829">
    <property type="term" value="C:cytosol"/>
    <property type="evidence" value="ECO:0007669"/>
    <property type="project" value="TreeGrafter"/>
</dbReference>
<dbReference type="PANTHER" id="PTHR42918">
    <property type="entry name" value="LYSYL-TRNA SYNTHETASE"/>
    <property type="match status" value="1"/>
</dbReference>